<evidence type="ECO:0000256" key="1">
    <source>
        <dbReference type="SAM" id="MobiDB-lite"/>
    </source>
</evidence>
<dbReference type="Proteomes" id="UP001604277">
    <property type="component" value="Unassembled WGS sequence"/>
</dbReference>
<evidence type="ECO:0000313" key="3">
    <source>
        <dbReference type="Proteomes" id="UP001604277"/>
    </source>
</evidence>
<comment type="caution">
    <text evidence="2">The sequence shown here is derived from an EMBL/GenBank/DDBJ whole genome shotgun (WGS) entry which is preliminary data.</text>
</comment>
<protein>
    <submittedName>
        <fullName evidence="2">Uncharacterized protein</fullName>
    </submittedName>
</protein>
<dbReference type="AlphaFoldDB" id="A0ABD1WYC2"/>
<organism evidence="2 3">
    <name type="scientific">Forsythia ovata</name>
    <dbReference type="NCBI Taxonomy" id="205694"/>
    <lineage>
        <taxon>Eukaryota</taxon>
        <taxon>Viridiplantae</taxon>
        <taxon>Streptophyta</taxon>
        <taxon>Embryophyta</taxon>
        <taxon>Tracheophyta</taxon>
        <taxon>Spermatophyta</taxon>
        <taxon>Magnoliopsida</taxon>
        <taxon>eudicotyledons</taxon>
        <taxon>Gunneridae</taxon>
        <taxon>Pentapetalae</taxon>
        <taxon>asterids</taxon>
        <taxon>lamiids</taxon>
        <taxon>Lamiales</taxon>
        <taxon>Oleaceae</taxon>
        <taxon>Forsythieae</taxon>
        <taxon>Forsythia</taxon>
    </lineage>
</organism>
<evidence type="ECO:0000313" key="2">
    <source>
        <dbReference type="EMBL" id="KAL2554714.1"/>
    </source>
</evidence>
<dbReference type="EMBL" id="JBFOLJ010000002">
    <property type="protein sequence ID" value="KAL2554714.1"/>
    <property type="molecule type" value="Genomic_DNA"/>
</dbReference>
<reference evidence="3" key="1">
    <citation type="submission" date="2024-07" db="EMBL/GenBank/DDBJ databases">
        <title>Two chromosome-level genome assemblies of Korean endemic species Abeliophyllum distichum and Forsythia ovata (Oleaceae).</title>
        <authorList>
            <person name="Jang H."/>
        </authorList>
    </citation>
    <scope>NUCLEOTIDE SEQUENCE [LARGE SCALE GENOMIC DNA]</scope>
</reference>
<name>A0ABD1WYC2_9LAMI</name>
<proteinExistence type="predicted"/>
<sequence>MTATTAESESVARDDQLPPLPYVTQIQFNSLETKIETLMTFLHNQTQKAAELAPKSSENHNGPPQFVEHQNAPPGIQPTGIGQGFSPPDAIPQMGPAVTPPVTVYGEADPHGMRPMVSLEMKMEEMMAQKIDDALSKRKDRRRQMVLEEDPFAPEIMAVPCQKVLSNQ</sequence>
<keyword evidence="3" id="KW-1185">Reference proteome</keyword>
<feature type="region of interest" description="Disordered" evidence="1">
    <location>
        <begin position="49"/>
        <end position="101"/>
    </location>
</feature>
<accession>A0ABD1WYC2</accession>
<gene>
    <name evidence="2" type="ORF">Fot_08333</name>
</gene>